<gene>
    <name evidence="1" type="ORF">CCUR1050_LOCUS7319</name>
</gene>
<protein>
    <submittedName>
        <fullName evidence="1">Uncharacterized protein</fullName>
    </submittedName>
</protein>
<sequence length="254" mass="27260">MAAARAELAARAEDMREMRSGCQLAAGGKQNLLGRFPLNVEIVREYSQFMNQDYSDLLLGTAMEKGGLSIQETSNFASLFTTACHKHVEEHLAISRQHFAAALGGALGGALGPQVETLLLKCLQARQAEIIPDNDTTVKAVFLQMWNALAGSKHPVPAVARLVQQEPADPTLKKCAGALVRVLARVALSDPPLRADVAVVGEPVPYSKEQHELMDGNLKVGRQCLVLLPPLTGPDPEGSRKQVKVRAAVLESQG</sequence>
<dbReference type="EMBL" id="HBEZ01013252">
    <property type="protein sequence ID" value="CAD8629640.1"/>
    <property type="molecule type" value="Transcribed_RNA"/>
</dbReference>
<name>A0A7S0QGG1_9CRYP</name>
<evidence type="ECO:0000313" key="1">
    <source>
        <dbReference type="EMBL" id="CAD8629640.1"/>
    </source>
</evidence>
<accession>A0A7S0QGG1</accession>
<reference evidence="1" key="1">
    <citation type="submission" date="2021-01" db="EMBL/GenBank/DDBJ databases">
        <authorList>
            <person name="Corre E."/>
            <person name="Pelletier E."/>
            <person name="Niang G."/>
            <person name="Scheremetjew M."/>
            <person name="Finn R."/>
            <person name="Kale V."/>
            <person name="Holt S."/>
            <person name="Cochrane G."/>
            <person name="Meng A."/>
            <person name="Brown T."/>
            <person name="Cohen L."/>
        </authorList>
    </citation>
    <scope>NUCLEOTIDE SEQUENCE</scope>
    <source>
        <strain evidence="1">CCAP979/52</strain>
    </source>
</reference>
<organism evidence="1">
    <name type="scientific">Cryptomonas curvata</name>
    <dbReference type="NCBI Taxonomy" id="233186"/>
    <lineage>
        <taxon>Eukaryota</taxon>
        <taxon>Cryptophyceae</taxon>
        <taxon>Cryptomonadales</taxon>
        <taxon>Cryptomonadaceae</taxon>
        <taxon>Cryptomonas</taxon>
    </lineage>
</organism>
<proteinExistence type="predicted"/>
<dbReference type="AlphaFoldDB" id="A0A7S0QGG1"/>